<gene>
    <name evidence="1" type="ORF">RHGRI_020262</name>
</gene>
<dbReference type="AlphaFoldDB" id="A0AAV6JIR0"/>
<name>A0AAV6JIR0_9ERIC</name>
<evidence type="ECO:0000313" key="1">
    <source>
        <dbReference type="EMBL" id="KAG5539965.1"/>
    </source>
</evidence>
<protein>
    <submittedName>
        <fullName evidence="1">Uncharacterized protein</fullName>
    </submittedName>
</protein>
<proteinExistence type="predicted"/>
<dbReference type="Proteomes" id="UP000823749">
    <property type="component" value="Chromosome 7"/>
</dbReference>
<keyword evidence="2" id="KW-1185">Reference proteome</keyword>
<dbReference type="EMBL" id="JACTNZ010000007">
    <property type="protein sequence ID" value="KAG5539965.1"/>
    <property type="molecule type" value="Genomic_DNA"/>
</dbReference>
<comment type="caution">
    <text evidence="1">The sequence shown here is derived from an EMBL/GenBank/DDBJ whole genome shotgun (WGS) entry which is preliminary data.</text>
</comment>
<evidence type="ECO:0000313" key="2">
    <source>
        <dbReference type="Proteomes" id="UP000823749"/>
    </source>
</evidence>
<sequence>MLVLLSCRNPKAKSPEGETHEEGLSLVAESDEPKVTLEAAAYKGRKGKKVSKRRRGGIAEEAIEDVTPNFKEG</sequence>
<accession>A0AAV6JIR0</accession>
<reference evidence="1" key="1">
    <citation type="submission" date="2020-08" db="EMBL/GenBank/DDBJ databases">
        <title>Plant Genome Project.</title>
        <authorList>
            <person name="Zhang R.-G."/>
        </authorList>
    </citation>
    <scope>NUCLEOTIDE SEQUENCE</scope>
    <source>
        <strain evidence="1">WSP0</strain>
        <tissue evidence="1">Leaf</tissue>
    </source>
</reference>
<organism evidence="1 2">
    <name type="scientific">Rhododendron griersonianum</name>
    <dbReference type="NCBI Taxonomy" id="479676"/>
    <lineage>
        <taxon>Eukaryota</taxon>
        <taxon>Viridiplantae</taxon>
        <taxon>Streptophyta</taxon>
        <taxon>Embryophyta</taxon>
        <taxon>Tracheophyta</taxon>
        <taxon>Spermatophyta</taxon>
        <taxon>Magnoliopsida</taxon>
        <taxon>eudicotyledons</taxon>
        <taxon>Gunneridae</taxon>
        <taxon>Pentapetalae</taxon>
        <taxon>asterids</taxon>
        <taxon>Ericales</taxon>
        <taxon>Ericaceae</taxon>
        <taxon>Ericoideae</taxon>
        <taxon>Rhodoreae</taxon>
        <taxon>Rhododendron</taxon>
    </lineage>
</organism>